<dbReference type="Proteomes" id="UP000256679">
    <property type="component" value="Unassembled WGS sequence"/>
</dbReference>
<dbReference type="Gene3D" id="3.40.50.261">
    <property type="entry name" value="Succinyl-CoA synthetase domains"/>
    <property type="match status" value="2"/>
</dbReference>
<protein>
    <submittedName>
        <fullName evidence="5">Acyl-CoA synthetase</fullName>
    </submittedName>
</protein>
<dbReference type="EMBL" id="QFCQ01000033">
    <property type="protein sequence ID" value="RDW13478.1"/>
    <property type="molecule type" value="Genomic_DNA"/>
</dbReference>
<dbReference type="Gene3D" id="3.40.50.720">
    <property type="entry name" value="NAD(P)-binding Rossmann-like Domain"/>
    <property type="match status" value="1"/>
</dbReference>
<dbReference type="Pfam" id="PF13607">
    <property type="entry name" value="Succ_CoA_lig"/>
    <property type="match status" value="1"/>
</dbReference>
<dbReference type="InterPro" id="IPR003781">
    <property type="entry name" value="CoA-bd"/>
</dbReference>
<evidence type="ECO:0000259" key="4">
    <source>
        <dbReference type="PROSITE" id="PS50975"/>
    </source>
</evidence>
<dbReference type="PROSITE" id="PS50975">
    <property type="entry name" value="ATP_GRASP"/>
    <property type="match status" value="1"/>
</dbReference>
<dbReference type="Pfam" id="PF13549">
    <property type="entry name" value="ATP-grasp_5"/>
    <property type="match status" value="1"/>
</dbReference>
<name>A0A3D8PDU1_9RHOB</name>
<dbReference type="PANTHER" id="PTHR42793">
    <property type="entry name" value="COA BINDING DOMAIN CONTAINING PROTEIN"/>
    <property type="match status" value="1"/>
</dbReference>
<dbReference type="GO" id="GO:0043758">
    <property type="term" value="F:acetate-CoA ligase (ADP-forming) activity"/>
    <property type="evidence" value="ECO:0007669"/>
    <property type="project" value="InterPro"/>
</dbReference>
<dbReference type="SMART" id="SM00881">
    <property type="entry name" value="CoA_binding"/>
    <property type="match status" value="1"/>
</dbReference>
<organism evidence="5 6">
    <name type="scientific">Paracoccus thiocyanatus</name>
    <dbReference type="NCBI Taxonomy" id="34006"/>
    <lineage>
        <taxon>Bacteria</taxon>
        <taxon>Pseudomonadati</taxon>
        <taxon>Pseudomonadota</taxon>
        <taxon>Alphaproteobacteria</taxon>
        <taxon>Rhodobacterales</taxon>
        <taxon>Paracoccaceae</taxon>
        <taxon>Paracoccus</taxon>
    </lineage>
</organism>
<dbReference type="FunFam" id="3.30.1490.20:FF:000020">
    <property type="entry name" value="Protein lysine acetyltransferase"/>
    <property type="match status" value="1"/>
</dbReference>
<accession>A0A3D8PDU1</accession>
<dbReference type="Gene3D" id="3.30.470.20">
    <property type="entry name" value="ATP-grasp fold, B domain"/>
    <property type="match status" value="1"/>
</dbReference>
<evidence type="ECO:0000256" key="2">
    <source>
        <dbReference type="ARBA" id="ARBA00060888"/>
    </source>
</evidence>
<keyword evidence="3" id="KW-0547">Nucleotide-binding</keyword>
<dbReference type="GO" id="GO:0005524">
    <property type="term" value="F:ATP binding"/>
    <property type="evidence" value="ECO:0007669"/>
    <property type="project" value="UniProtKB-UniRule"/>
</dbReference>
<dbReference type="InterPro" id="IPR032875">
    <property type="entry name" value="Succ_CoA_lig_flav_dom"/>
</dbReference>
<dbReference type="AlphaFoldDB" id="A0A3D8PDU1"/>
<dbReference type="PANTHER" id="PTHR42793:SF4">
    <property type="entry name" value="BLL6376 PROTEIN"/>
    <property type="match status" value="1"/>
</dbReference>
<comment type="caution">
    <text evidence="5">The sequence shown here is derived from an EMBL/GenBank/DDBJ whole genome shotgun (WGS) entry which is preliminary data.</text>
</comment>
<dbReference type="Pfam" id="PF19045">
    <property type="entry name" value="Ligase_CoA_2"/>
    <property type="match status" value="1"/>
</dbReference>
<evidence type="ECO:0000313" key="5">
    <source>
        <dbReference type="EMBL" id="RDW13478.1"/>
    </source>
</evidence>
<gene>
    <name evidence="5" type="ORF">DIE28_07825</name>
</gene>
<dbReference type="SUPFAM" id="SSF51735">
    <property type="entry name" value="NAD(P)-binding Rossmann-fold domains"/>
    <property type="match status" value="1"/>
</dbReference>
<sequence>MDTSIKDHEIFSPDAVVGAFVNPASVAVIGASSDARRIGGRPIAWMRKAGYKGMVYPINPNRDEIQGYTCYPNVAALPQVPEAAIIALPFKHVAPALTELGEKGTKAVIIFSAGFAEVDENGAQAQAELVAIAREYGMRLIGPNSVGVYNASIGWYGSFAGAFESGWPLAGNIGIVSQSGAFGSHLVTLARNSGLGMPLGLMTGNEADLSVGELIGWLAHHDPVKVIAVYLEGIKDGASLVAGLKAARDAGKPVIVMKVGRSEVGSEAAQSHTASIAGDDAVFSTVLAECGALRAYSAQELLDMAHVASHGIFPQDNTLGVISISGGAGILISDAAADHGMEMPPLPQNTQEELREILPFAACRNPVDCTAHIINEPGLLSKFLSGMMRGGNYGSVICFFAQSAASPGFDTVLRDEILAMRRQYPQSLFALVATVPRESADRYEAGGVPVFDDPTRAVTAMAAISRYRSLMPKAGASALLAGGETVSLPAQATSEAEAKRILADYGLPIVQERTCNTPDDAVAAAESLGFPVVMKILSPDILHKSEIGGVILNVRTAAEARQAFETLLERARQSAPAARIEGVLVAQQIENGIECIAGITQDPIFGPVAMFGLGGIYTEILNDVVLRRCPFDEQQALAMIRSIKAKAILEGARGRPPADIEAAAQLLSRLSKFAVSAGKQLKSLDLNPVALLPKGKGAVILDAIIEVSE</sequence>
<evidence type="ECO:0000256" key="3">
    <source>
        <dbReference type="PROSITE-ProRule" id="PRU00409"/>
    </source>
</evidence>
<evidence type="ECO:0000256" key="1">
    <source>
        <dbReference type="ARBA" id="ARBA00022532"/>
    </source>
</evidence>
<proteinExistence type="inferred from homology"/>
<keyword evidence="3" id="KW-0067">ATP-binding</keyword>
<dbReference type="InterPro" id="IPR016102">
    <property type="entry name" value="Succinyl-CoA_synth-like"/>
</dbReference>
<evidence type="ECO:0000313" key="6">
    <source>
        <dbReference type="Proteomes" id="UP000256679"/>
    </source>
</evidence>
<dbReference type="Pfam" id="PF13380">
    <property type="entry name" value="CoA_binding_2"/>
    <property type="match status" value="1"/>
</dbReference>
<dbReference type="GO" id="GO:0006099">
    <property type="term" value="P:tricarboxylic acid cycle"/>
    <property type="evidence" value="ECO:0007669"/>
    <property type="project" value="UniProtKB-KW"/>
</dbReference>
<keyword evidence="6" id="KW-1185">Reference proteome</keyword>
<reference evidence="5 6" key="1">
    <citation type="submission" date="2018-05" db="EMBL/GenBank/DDBJ databases">
        <title>Whole genome sequencing of Paracoccus thiocyanatus SST.</title>
        <authorList>
            <person name="Ghosh W."/>
            <person name="Rameez M.J."/>
            <person name="Roy C."/>
        </authorList>
    </citation>
    <scope>NUCLEOTIDE SEQUENCE [LARGE SCALE GENOMIC DNA]</scope>
    <source>
        <strain evidence="5 6">SST</strain>
    </source>
</reference>
<dbReference type="Gene3D" id="3.30.1490.20">
    <property type="entry name" value="ATP-grasp fold, A domain"/>
    <property type="match status" value="1"/>
</dbReference>
<comment type="similarity">
    <text evidence="2">In the N-terminal section; belongs to the acetate CoA ligase alpha subunit family.</text>
</comment>
<dbReference type="InterPro" id="IPR013815">
    <property type="entry name" value="ATP_grasp_subdomain_1"/>
</dbReference>
<keyword evidence="1" id="KW-0816">Tricarboxylic acid cycle</keyword>
<dbReference type="SUPFAM" id="SSF56059">
    <property type="entry name" value="Glutathione synthetase ATP-binding domain-like"/>
    <property type="match status" value="1"/>
</dbReference>
<dbReference type="SUPFAM" id="SSF52210">
    <property type="entry name" value="Succinyl-CoA synthetase domains"/>
    <property type="match status" value="2"/>
</dbReference>
<feature type="domain" description="ATP-grasp" evidence="4">
    <location>
        <begin position="499"/>
        <end position="535"/>
    </location>
</feature>
<dbReference type="InterPro" id="IPR011761">
    <property type="entry name" value="ATP-grasp"/>
</dbReference>
<dbReference type="GO" id="GO:0046872">
    <property type="term" value="F:metal ion binding"/>
    <property type="evidence" value="ECO:0007669"/>
    <property type="project" value="InterPro"/>
</dbReference>
<dbReference type="InterPro" id="IPR036291">
    <property type="entry name" value="NAD(P)-bd_dom_sf"/>
</dbReference>
<dbReference type="InterPro" id="IPR043938">
    <property type="entry name" value="Ligase_CoA_dom"/>
</dbReference>
<dbReference type="RefSeq" id="WP_115755496.1">
    <property type="nucleotide sequence ID" value="NZ_QFCQ01000033.1"/>
</dbReference>